<name>F0RRZ1_SPHGB</name>
<dbReference type="SMART" id="SM00382">
    <property type="entry name" value="AAA"/>
    <property type="match status" value="1"/>
</dbReference>
<keyword evidence="3" id="KW-1185">Reference proteome</keyword>
<dbReference type="InterPro" id="IPR006083">
    <property type="entry name" value="PRK/URK"/>
</dbReference>
<dbReference type="AlphaFoldDB" id="F0RRZ1"/>
<dbReference type="Pfam" id="PF00485">
    <property type="entry name" value="PRK"/>
    <property type="match status" value="1"/>
</dbReference>
<organism evidence="2 3">
    <name type="scientific">Sphaerochaeta globosa (strain ATCC BAA-1886 / DSM 22777 / Buddy)</name>
    <name type="common">Spirochaeta sp. (strain Buddy)</name>
    <dbReference type="NCBI Taxonomy" id="158189"/>
    <lineage>
        <taxon>Bacteria</taxon>
        <taxon>Pseudomonadati</taxon>
        <taxon>Spirochaetota</taxon>
        <taxon>Spirochaetia</taxon>
        <taxon>Spirochaetales</taxon>
        <taxon>Sphaerochaetaceae</taxon>
        <taxon>Sphaerochaeta</taxon>
    </lineage>
</organism>
<dbReference type="SUPFAM" id="SSF55186">
    <property type="entry name" value="ThrRS/AlaRS common domain"/>
    <property type="match status" value="1"/>
</dbReference>
<accession>F0RRZ1</accession>
<dbReference type="STRING" id="158189.SpiBuddy_2788"/>
<dbReference type="GO" id="GO:0005524">
    <property type="term" value="F:ATP binding"/>
    <property type="evidence" value="ECO:0007669"/>
    <property type="project" value="InterPro"/>
</dbReference>
<gene>
    <name evidence="2" type="ordered locus">SpiBuddy_2788</name>
</gene>
<dbReference type="EMBL" id="CP002541">
    <property type="protein sequence ID" value="ADY14596.1"/>
    <property type="molecule type" value="Genomic_DNA"/>
</dbReference>
<dbReference type="PANTHER" id="PTHR10285">
    <property type="entry name" value="URIDINE KINASE"/>
    <property type="match status" value="1"/>
</dbReference>
<dbReference type="GO" id="GO:0016301">
    <property type="term" value="F:kinase activity"/>
    <property type="evidence" value="ECO:0007669"/>
    <property type="project" value="InterPro"/>
</dbReference>
<dbReference type="HOGENOM" id="CLU_023775_1_0_12"/>
<dbReference type="Gene3D" id="3.40.50.300">
    <property type="entry name" value="P-loop containing nucleotide triphosphate hydrolases"/>
    <property type="match status" value="1"/>
</dbReference>
<evidence type="ECO:0000259" key="1">
    <source>
        <dbReference type="SMART" id="SM00382"/>
    </source>
</evidence>
<dbReference type="eggNOG" id="COG0572">
    <property type="taxonomic scope" value="Bacteria"/>
</dbReference>
<evidence type="ECO:0000313" key="3">
    <source>
        <dbReference type="Proteomes" id="UP000008466"/>
    </source>
</evidence>
<proteinExistence type="predicted"/>
<dbReference type="KEGG" id="sbu:SpiBuddy_2788"/>
<sequence>MRNMNVTIQGQRITLPIGATVEDVLLEAKIEGTCPIPVYENDPIVGALVNHELHSCSRSLVSDCTVEPVHLFGDMGKRIYRHSLCYLLCAAVSMLYPQRRLVIGHSLGDGYYFSFDDELMLSGSDILAIEQAMRTLVEQNLSIEEITLPYQSALTYFEQNHFDQTAALLSTRNEPKVNLYRLSGYLDISYEPLLNKTGLMKVWELKPYQEKGMLLRYPRSHNIKSLDPFVDNPLLFSVFKEYKAWGSILGIQSLGQLNQMGNQNTIESFIRLAEALQQKKIASIADQINLHSSVKAVLIAGPSSSGKTTFAHKLGIQLQVLGKNTIKISLDSYYLPPSQAPKDEFNKPDLEALEALDVAKFQDDLACLFRGEAVRLCKYDFKTATRSYEPEPVQLDKRTLIIIEGIHGMNPQLTASLESDLLFRVYISALTQLNLDDHNRISTTDNRIIRRMIRDNRTRGTKAETTLNMWPSVQRGEDRYIFPYQNNANVLINSALDYELGVLTTYAQPLLKMVKPSAGSAYETARRLLRFLEHVNPIPDTLVPPDSLLREFIGGSEFDVI</sequence>
<dbReference type="eggNOG" id="COG0441">
    <property type="taxonomic scope" value="Bacteria"/>
</dbReference>
<dbReference type="InterPro" id="IPR018163">
    <property type="entry name" value="Thr/Ala-tRNA-synth_IIc_edit"/>
</dbReference>
<dbReference type="InterPro" id="IPR003593">
    <property type="entry name" value="AAA+_ATPase"/>
</dbReference>
<dbReference type="RefSeq" id="WP_013608440.1">
    <property type="nucleotide sequence ID" value="NC_015152.1"/>
</dbReference>
<dbReference type="InterPro" id="IPR027417">
    <property type="entry name" value="P-loop_NTPase"/>
</dbReference>
<dbReference type="Gene3D" id="3.30.980.10">
    <property type="entry name" value="Threonyl-trna Synthetase, Chain A, domain 2"/>
    <property type="match status" value="1"/>
</dbReference>
<protein>
    <submittedName>
        <fullName evidence="2">AAA ATPase</fullName>
    </submittedName>
</protein>
<dbReference type="CDD" id="cd02028">
    <property type="entry name" value="UMPK_like"/>
    <property type="match status" value="1"/>
</dbReference>
<dbReference type="Proteomes" id="UP000008466">
    <property type="component" value="Chromosome"/>
</dbReference>
<feature type="domain" description="AAA+ ATPase" evidence="1">
    <location>
        <begin position="293"/>
        <end position="454"/>
    </location>
</feature>
<reference evidence="3" key="1">
    <citation type="submission" date="2011-02" db="EMBL/GenBank/DDBJ databases">
        <title>Complete sequence of Spirochaeta sp. Buddy.</title>
        <authorList>
            <person name="Lucas S."/>
            <person name="Copeland A."/>
            <person name="Lapidus A."/>
            <person name="Cheng J.-F."/>
            <person name="Goodwin L."/>
            <person name="Pitluck S."/>
            <person name="Zeytun A."/>
            <person name="Detter J.C."/>
            <person name="Han C."/>
            <person name="Tapia R."/>
            <person name="Land M."/>
            <person name="Hauser L."/>
            <person name="Kyrpides N."/>
            <person name="Ivanova N."/>
            <person name="Mikhailova N."/>
            <person name="Pagani I."/>
            <person name="Ritalahti K.M."/>
            <person name="Loeffler F.E."/>
            <person name="Woyke T."/>
        </authorList>
    </citation>
    <scope>NUCLEOTIDE SEQUENCE [LARGE SCALE GENOMIC DNA]</scope>
    <source>
        <strain evidence="3">ATCC BAA-1886 / DSM 22777 / Buddy</strain>
    </source>
</reference>
<evidence type="ECO:0000313" key="2">
    <source>
        <dbReference type="EMBL" id="ADY14596.1"/>
    </source>
</evidence>
<dbReference type="SUPFAM" id="SSF52540">
    <property type="entry name" value="P-loop containing nucleoside triphosphate hydrolases"/>
    <property type="match status" value="1"/>
</dbReference>